<dbReference type="InterPro" id="IPR027417">
    <property type="entry name" value="P-loop_NTPase"/>
</dbReference>
<dbReference type="GO" id="GO:0004386">
    <property type="term" value="F:helicase activity"/>
    <property type="evidence" value="ECO:0007669"/>
    <property type="project" value="UniProtKB-KW"/>
</dbReference>
<dbReference type="Proteomes" id="UP000470878">
    <property type="component" value="Unassembled WGS sequence"/>
</dbReference>
<feature type="domain" description="Helicase ATP-binding" evidence="2">
    <location>
        <begin position="76"/>
        <end position="269"/>
    </location>
</feature>
<name>A0A7X2KIP8_LIMRT</name>
<organism evidence="3 4">
    <name type="scientific">Limosilactobacillus reuteri</name>
    <name type="common">Lactobacillus reuteri</name>
    <dbReference type="NCBI Taxonomy" id="1598"/>
    <lineage>
        <taxon>Bacteria</taxon>
        <taxon>Bacillati</taxon>
        <taxon>Bacillota</taxon>
        <taxon>Bacilli</taxon>
        <taxon>Lactobacillales</taxon>
        <taxon>Lactobacillaceae</taxon>
        <taxon>Limosilactobacillus</taxon>
    </lineage>
</organism>
<dbReference type="RefSeq" id="WP_153703016.1">
    <property type="nucleotide sequence ID" value="NZ_WJMX01000006.1"/>
</dbReference>
<keyword evidence="3" id="KW-0067">ATP-binding</keyword>
<dbReference type="GO" id="GO:0003677">
    <property type="term" value="F:DNA binding"/>
    <property type="evidence" value="ECO:0007669"/>
    <property type="project" value="InterPro"/>
</dbReference>
<reference evidence="3 4" key="1">
    <citation type="submission" date="2019-11" db="EMBL/GenBank/DDBJ databases">
        <title>Draft genome sequence of 12 host-associated Lactobacillus reuteri rodent strains.</title>
        <authorList>
            <person name="Zhang S."/>
            <person name="Ozcam M."/>
            <person name="Van Pijkeren J.P."/>
        </authorList>
    </citation>
    <scope>NUCLEOTIDE SEQUENCE [LARGE SCALE GENOMIC DNA]</scope>
    <source>
        <strain evidence="3 4">CR</strain>
    </source>
</reference>
<gene>
    <name evidence="3" type="ORF">GIX77_05805</name>
</gene>
<dbReference type="SUPFAM" id="SSF52540">
    <property type="entry name" value="P-loop containing nucleoside triphosphate hydrolases"/>
    <property type="match status" value="1"/>
</dbReference>
<comment type="caution">
    <text evidence="3">The sequence shown here is derived from an EMBL/GenBank/DDBJ whole genome shotgun (WGS) entry which is preliminary data.</text>
</comment>
<dbReference type="CDD" id="cd18785">
    <property type="entry name" value="SF2_C"/>
    <property type="match status" value="1"/>
</dbReference>
<dbReference type="Gene3D" id="3.40.50.300">
    <property type="entry name" value="P-loop containing nucleotide triphosphate hydrolases"/>
    <property type="match status" value="1"/>
</dbReference>
<dbReference type="PROSITE" id="PS51192">
    <property type="entry name" value="HELICASE_ATP_BIND_1"/>
    <property type="match status" value="1"/>
</dbReference>
<dbReference type="InterPro" id="IPR014001">
    <property type="entry name" value="Helicase_ATP-bd"/>
</dbReference>
<keyword evidence="3" id="KW-0347">Helicase</keyword>
<evidence type="ECO:0000259" key="2">
    <source>
        <dbReference type="PROSITE" id="PS51192"/>
    </source>
</evidence>
<dbReference type="InterPro" id="IPR006935">
    <property type="entry name" value="Helicase/UvrB_N"/>
</dbReference>
<accession>A0A7X2KIP8</accession>
<dbReference type="Pfam" id="PF04851">
    <property type="entry name" value="ResIII"/>
    <property type="match status" value="1"/>
</dbReference>
<evidence type="ECO:0000256" key="1">
    <source>
        <dbReference type="SAM" id="Coils"/>
    </source>
</evidence>
<dbReference type="GO" id="GO:0016787">
    <property type="term" value="F:hydrolase activity"/>
    <property type="evidence" value="ECO:0007669"/>
    <property type="project" value="InterPro"/>
</dbReference>
<dbReference type="AlphaFoldDB" id="A0A7X2KIP8"/>
<evidence type="ECO:0000313" key="3">
    <source>
        <dbReference type="EMBL" id="MRH80283.1"/>
    </source>
</evidence>
<dbReference type="SMART" id="SM00487">
    <property type="entry name" value="DEXDc"/>
    <property type="match status" value="1"/>
</dbReference>
<dbReference type="EMBL" id="WJMX01000006">
    <property type="protein sequence ID" value="MRH80283.1"/>
    <property type="molecule type" value="Genomic_DNA"/>
</dbReference>
<protein>
    <submittedName>
        <fullName evidence="3">DEAD/DEAH box helicase</fullName>
    </submittedName>
</protein>
<keyword evidence="3" id="KW-0378">Hydrolase</keyword>
<evidence type="ECO:0000313" key="4">
    <source>
        <dbReference type="Proteomes" id="UP000470878"/>
    </source>
</evidence>
<proteinExistence type="predicted"/>
<feature type="coiled-coil region" evidence="1">
    <location>
        <begin position="351"/>
        <end position="381"/>
    </location>
</feature>
<keyword evidence="3" id="KW-0547">Nucleotide-binding</keyword>
<keyword evidence="1" id="KW-0175">Coiled coil</keyword>
<dbReference type="GO" id="GO:0005524">
    <property type="term" value="F:ATP binding"/>
    <property type="evidence" value="ECO:0007669"/>
    <property type="project" value="InterPro"/>
</dbReference>
<sequence length="881" mass="102466">MNKKTTHLAPLDLLDSIHNAGGFVLDPVRFELDKYNYIWDNLKHTLRNYQLNAVANFHYGLNYAKWDWKFGDTKPKHDLIDQRTFMFWMATGSGKTDIMAALILYLYKEKGMQNFVFTTSLTSVLLKTKDNFLKPTSTKYLFQPNIWIDGQKITINAVQTLPKHPQPNTINLLVTNIDRLNNVISQNTTKESIGLGLSKLDFNDNRYVILADEAHHFNALTKGKGGAYEHTLDELRRIGAETYQLEFTATLSGMDGHSNIYQKYRDKVIARFDLGEFSHAGYSKRVTQIASNLDDNTKMIQGILMNVARQLIAKDNQINYFKPIILFKSYTKTRNKVVYNHFLKLIQELTVDQLQRAMLEIEQKNQEIALVQVAIQRLKAINPLKLLTMIQQEFTVGAAGNVNDEKDAEFLNQLNTLESPNSPYRVVFAVEKLTEGWDVLNLFDIVKLDDSQVSKEATNREAQLVGRGARYYPFVVGNEAQLNYQRRYDKDDLSRQLLETLFFHTIRQDKYIDNLAQAYQAIGLNVQINTNSSEHFTARLKKNVISLPIWQNGVVFENQLRATTAEDYQTLADFGVKFRFSYDARNLALGNEIYEDDIQQDEEFTTKEIELSSKLFLHASYRLEFYRFDRLHQYLPKLKSLQDFFNHYLKKVVVEVKVDDDETELSINDQLKIATSYLIALQKKIQGNYLKEIGTAIFHPIKIKERFVSYERNLPKPVTAKDPRYSAPVRKGLWFPFDRSIGDEEEQIFITMIQDSKDTIQKIIGPNRTFMLLRNDEKAHHLTLHEIHGIRNYMPDFVLLINGYHAETVQFYLEPKGEHLDKQDKWKQDLLKSIHEKAQVVGYSGKTRLYGLPFFHRKETVLFKDRLLNKLNDIFQAHKYL</sequence>